<evidence type="ECO:0000256" key="1">
    <source>
        <dbReference type="SAM" id="MobiDB-lite"/>
    </source>
</evidence>
<gene>
    <name evidence="2" type="ORF">SFRICE_030988</name>
</gene>
<feature type="region of interest" description="Disordered" evidence="1">
    <location>
        <begin position="1"/>
        <end position="112"/>
    </location>
</feature>
<proteinExistence type="predicted"/>
<feature type="compositionally biased region" description="Pro residues" evidence="1">
    <location>
        <begin position="97"/>
        <end position="109"/>
    </location>
</feature>
<evidence type="ECO:0000313" key="2">
    <source>
        <dbReference type="EMBL" id="SOQ49375.1"/>
    </source>
</evidence>
<feature type="compositionally biased region" description="Polar residues" evidence="1">
    <location>
        <begin position="1"/>
        <end position="18"/>
    </location>
</feature>
<sequence>MVEGCSLTQESNAKSGSASARMGRLDRSDTTASQKTDVKQRLRLRVTTEKFSNNRKMVVILRPTRESNPRPLARQSHLQPTRQLPEAKIPPSQSSPSPIPEQQPFPPNPQKAGNALVKSLVFQVSMGGGDCLPSDLKNNKSVQLVRVCFTFKVIETRARSAL</sequence>
<name>A0A2H1W8E6_SPOFR</name>
<organism evidence="2">
    <name type="scientific">Spodoptera frugiperda</name>
    <name type="common">Fall armyworm</name>
    <dbReference type="NCBI Taxonomy" id="7108"/>
    <lineage>
        <taxon>Eukaryota</taxon>
        <taxon>Metazoa</taxon>
        <taxon>Ecdysozoa</taxon>
        <taxon>Arthropoda</taxon>
        <taxon>Hexapoda</taxon>
        <taxon>Insecta</taxon>
        <taxon>Pterygota</taxon>
        <taxon>Neoptera</taxon>
        <taxon>Endopterygota</taxon>
        <taxon>Lepidoptera</taxon>
        <taxon>Glossata</taxon>
        <taxon>Ditrysia</taxon>
        <taxon>Noctuoidea</taxon>
        <taxon>Noctuidae</taxon>
        <taxon>Amphipyrinae</taxon>
        <taxon>Spodoptera</taxon>
    </lineage>
</organism>
<dbReference type="AlphaFoldDB" id="A0A2H1W8E6"/>
<dbReference type="EMBL" id="ODYU01007011">
    <property type="protein sequence ID" value="SOQ49375.1"/>
    <property type="molecule type" value="Genomic_DNA"/>
</dbReference>
<protein>
    <submittedName>
        <fullName evidence="2">SFRICE_030988</fullName>
    </submittedName>
</protein>
<accession>A0A2H1W8E6</accession>
<reference evidence="2" key="1">
    <citation type="submission" date="2016-07" db="EMBL/GenBank/DDBJ databases">
        <authorList>
            <person name="Bretaudeau A."/>
        </authorList>
    </citation>
    <scope>NUCLEOTIDE SEQUENCE</scope>
    <source>
        <strain evidence="2">Rice</strain>
        <tissue evidence="2">Whole body</tissue>
    </source>
</reference>